<reference evidence="14" key="1">
    <citation type="submission" date="2011-08" db="EMBL/GenBank/DDBJ databases">
        <authorList>
            <person name="Rombauts S."/>
        </authorList>
    </citation>
    <scope>NUCLEOTIDE SEQUENCE</scope>
    <source>
        <strain evidence="14">London</strain>
    </source>
</reference>
<organism evidence="13 14">
    <name type="scientific">Tetranychus urticae</name>
    <name type="common">Two-spotted spider mite</name>
    <dbReference type="NCBI Taxonomy" id="32264"/>
    <lineage>
        <taxon>Eukaryota</taxon>
        <taxon>Metazoa</taxon>
        <taxon>Ecdysozoa</taxon>
        <taxon>Arthropoda</taxon>
        <taxon>Chelicerata</taxon>
        <taxon>Arachnida</taxon>
        <taxon>Acari</taxon>
        <taxon>Acariformes</taxon>
        <taxon>Trombidiformes</taxon>
        <taxon>Prostigmata</taxon>
        <taxon>Eleutherengona</taxon>
        <taxon>Raphignathae</taxon>
        <taxon>Tetranychoidea</taxon>
        <taxon>Tetranychidae</taxon>
        <taxon>Tetranychus</taxon>
    </lineage>
</organism>
<comment type="subcellular location">
    <subcellularLocation>
        <location evidence="1">Cell membrane</location>
        <topology evidence="1">Multi-pass membrane protein</topology>
    </subcellularLocation>
</comment>
<evidence type="ECO:0000256" key="9">
    <source>
        <dbReference type="ARBA" id="ARBA00023224"/>
    </source>
</evidence>
<dbReference type="EMBL" id="CAEY01000114">
    <property type="status" value="NOT_ANNOTATED_CDS"/>
    <property type="molecule type" value="Genomic_DNA"/>
</dbReference>
<feature type="transmembrane region" description="Helical" evidence="11">
    <location>
        <begin position="314"/>
        <end position="338"/>
    </location>
</feature>
<dbReference type="SUPFAM" id="SSF81321">
    <property type="entry name" value="Family A G protein-coupled receptor-like"/>
    <property type="match status" value="1"/>
</dbReference>
<sequence length="432" mass="48887">MDYCDENLTLLITSSLSTDRSNLVHNYDESHLATLYNYFCPIIIVACLSSVLLNGILIKVRGSRYINGSPILTLSLNLAATDAIASFLTVLVIIFSSYLPVVQGIQLNKCILLTLEVARLTSLFASVLHLLALTWLHYQGTVNPIHHRLTSLYQRSENIKYVTLTCWLTPFIIFIFIFSSTSCQGYRSPNCEFTFLLAWHFRSTILILFGTPWLLMIVAYLHIFWTLEMAQKITCSRTCNNNNNANNNSLNNHSNSGNSNDNAIDNSTNNKQVNNGNTSYPITLNSIKPSYGCSNNVNVENNLTRRIDKSYRKAITTSLIIIITYLVGWMPAIIWFALSCIDGCPYPLYSQSYSTRAYLGFITTASVVIKPIVDPLIYSYRYREVRLALQEMFCPHCIQSSTTSNVTEVNNTLYSFTNRIQRSNEEEMITTS</sequence>
<keyword evidence="6" id="KW-0297">G-protein coupled receptor</keyword>
<name>T1KIX9_TETUR</name>
<evidence type="ECO:0000256" key="11">
    <source>
        <dbReference type="SAM" id="Phobius"/>
    </source>
</evidence>
<evidence type="ECO:0000256" key="6">
    <source>
        <dbReference type="ARBA" id="ARBA00023040"/>
    </source>
</evidence>
<dbReference type="PANTHER" id="PTHR24249:SF418">
    <property type="entry name" value="G-PROTEIN COUPLED RECEPTORS FAMILY 1 PROFILE DOMAIN-CONTAINING PROTEIN"/>
    <property type="match status" value="1"/>
</dbReference>
<evidence type="ECO:0000313" key="13">
    <source>
        <dbReference type="EnsemblMetazoa" id="tetur12g02950.1"/>
    </source>
</evidence>
<keyword evidence="5 11" id="KW-1133">Transmembrane helix</keyword>
<evidence type="ECO:0000256" key="4">
    <source>
        <dbReference type="ARBA" id="ARBA00022692"/>
    </source>
</evidence>
<keyword evidence="8" id="KW-0675">Receptor</keyword>
<feature type="transmembrane region" description="Helical" evidence="11">
    <location>
        <begin position="159"/>
        <end position="179"/>
    </location>
</feature>
<dbReference type="InterPro" id="IPR017452">
    <property type="entry name" value="GPCR_Rhodpsn_7TM"/>
</dbReference>
<dbReference type="PROSITE" id="PS50262">
    <property type="entry name" value="G_PROTEIN_RECEP_F1_2"/>
    <property type="match status" value="1"/>
</dbReference>
<feature type="region of interest" description="Disordered" evidence="10">
    <location>
        <begin position="246"/>
        <end position="273"/>
    </location>
</feature>
<dbReference type="GO" id="GO:0005886">
    <property type="term" value="C:plasma membrane"/>
    <property type="evidence" value="ECO:0007669"/>
    <property type="project" value="UniProtKB-SubCell"/>
</dbReference>
<evidence type="ECO:0000256" key="7">
    <source>
        <dbReference type="ARBA" id="ARBA00023136"/>
    </source>
</evidence>
<dbReference type="EnsemblMetazoa" id="tetur12g02950.1">
    <property type="protein sequence ID" value="tetur12g02950.1"/>
    <property type="gene ID" value="tetur12g02950"/>
</dbReference>
<feature type="domain" description="G-protein coupled receptors family 1 profile" evidence="12">
    <location>
        <begin position="49"/>
        <end position="378"/>
    </location>
</feature>
<evidence type="ECO:0000256" key="2">
    <source>
        <dbReference type="ARBA" id="ARBA00010663"/>
    </source>
</evidence>
<keyword evidence="9" id="KW-0807">Transducer</keyword>
<accession>T1KIX9</accession>
<feature type="transmembrane region" description="Helical" evidence="11">
    <location>
        <begin position="199"/>
        <end position="223"/>
    </location>
</feature>
<feature type="transmembrane region" description="Helical" evidence="11">
    <location>
        <begin position="78"/>
        <end position="99"/>
    </location>
</feature>
<dbReference type="Gene3D" id="1.20.1070.10">
    <property type="entry name" value="Rhodopsin 7-helix transmembrane proteins"/>
    <property type="match status" value="1"/>
</dbReference>
<evidence type="ECO:0000256" key="1">
    <source>
        <dbReference type="ARBA" id="ARBA00004651"/>
    </source>
</evidence>
<dbReference type="eggNOG" id="KOG3656">
    <property type="taxonomic scope" value="Eukaryota"/>
</dbReference>
<feature type="transmembrane region" description="Helical" evidence="11">
    <location>
        <begin position="358"/>
        <end position="378"/>
    </location>
</feature>
<dbReference type="AlphaFoldDB" id="T1KIX9"/>
<dbReference type="OrthoDB" id="9894375at2759"/>
<feature type="compositionally biased region" description="Polar residues" evidence="10">
    <location>
        <begin position="263"/>
        <end position="273"/>
    </location>
</feature>
<dbReference type="InterPro" id="IPR000276">
    <property type="entry name" value="GPCR_Rhodpsn"/>
</dbReference>
<dbReference type="Proteomes" id="UP000015104">
    <property type="component" value="Unassembled WGS sequence"/>
</dbReference>
<evidence type="ECO:0000256" key="3">
    <source>
        <dbReference type="ARBA" id="ARBA00022475"/>
    </source>
</evidence>
<evidence type="ECO:0000256" key="5">
    <source>
        <dbReference type="ARBA" id="ARBA00022989"/>
    </source>
</evidence>
<feature type="transmembrane region" description="Helical" evidence="11">
    <location>
        <begin position="35"/>
        <end position="57"/>
    </location>
</feature>
<comment type="similarity">
    <text evidence="2">Belongs to the G-protein coupled receptor 1 family.</text>
</comment>
<evidence type="ECO:0000259" key="12">
    <source>
        <dbReference type="PROSITE" id="PS50262"/>
    </source>
</evidence>
<keyword evidence="3" id="KW-1003">Cell membrane</keyword>
<dbReference type="InterPro" id="IPR050569">
    <property type="entry name" value="TAAR"/>
</dbReference>
<dbReference type="KEGG" id="tut:107364371"/>
<keyword evidence="4 11" id="KW-0812">Transmembrane</keyword>
<evidence type="ECO:0000256" key="10">
    <source>
        <dbReference type="SAM" id="MobiDB-lite"/>
    </source>
</evidence>
<dbReference type="HOGENOM" id="CLU_050930_1_0_1"/>
<dbReference type="PANTHER" id="PTHR24249">
    <property type="entry name" value="HISTAMINE RECEPTOR-RELATED G-PROTEIN COUPLED RECEPTOR"/>
    <property type="match status" value="1"/>
</dbReference>
<keyword evidence="7 11" id="KW-0472">Membrane</keyword>
<protein>
    <recommendedName>
        <fullName evidence="12">G-protein coupled receptors family 1 profile domain-containing protein</fullName>
    </recommendedName>
</protein>
<dbReference type="PRINTS" id="PR00237">
    <property type="entry name" value="GPCRRHODOPSN"/>
</dbReference>
<evidence type="ECO:0000313" key="14">
    <source>
        <dbReference type="Proteomes" id="UP000015104"/>
    </source>
</evidence>
<feature type="transmembrane region" description="Helical" evidence="11">
    <location>
        <begin position="119"/>
        <end position="138"/>
    </location>
</feature>
<gene>
    <name evidence="13" type="primary">107364371</name>
</gene>
<dbReference type="GO" id="GO:0004930">
    <property type="term" value="F:G protein-coupled receptor activity"/>
    <property type="evidence" value="ECO:0007669"/>
    <property type="project" value="UniProtKB-KW"/>
</dbReference>
<dbReference type="OMA" id="NITIGIM"/>
<proteinExistence type="inferred from homology"/>
<reference evidence="13" key="2">
    <citation type="submission" date="2015-06" db="UniProtKB">
        <authorList>
            <consortium name="EnsemblMetazoa"/>
        </authorList>
    </citation>
    <scope>IDENTIFICATION</scope>
</reference>
<dbReference type="CDD" id="cd00637">
    <property type="entry name" value="7tm_classA_rhodopsin-like"/>
    <property type="match status" value="1"/>
</dbReference>
<keyword evidence="14" id="KW-1185">Reference proteome</keyword>
<evidence type="ECO:0000256" key="8">
    <source>
        <dbReference type="ARBA" id="ARBA00023170"/>
    </source>
</evidence>
<feature type="compositionally biased region" description="Low complexity" evidence="10">
    <location>
        <begin position="246"/>
        <end position="262"/>
    </location>
</feature>